<name>A0A382TVG6_9ZZZZ</name>
<evidence type="ECO:0000313" key="2">
    <source>
        <dbReference type="EMBL" id="SVD26059.1"/>
    </source>
</evidence>
<organism evidence="2">
    <name type="scientific">marine metagenome</name>
    <dbReference type="NCBI Taxonomy" id="408172"/>
    <lineage>
        <taxon>unclassified sequences</taxon>
        <taxon>metagenomes</taxon>
        <taxon>ecological metagenomes</taxon>
    </lineage>
</organism>
<evidence type="ECO:0000256" key="1">
    <source>
        <dbReference type="SAM" id="MobiDB-lite"/>
    </source>
</evidence>
<accession>A0A382TVG6</accession>
<dbReference type="EMBL" id="UINC01139487">
    <property type="protein sequence ID" value="SVD26059.1"/>
    <property type="molecule type" value="Genomic_DNA"/>
</dbReference>
<feature type="non-terminal residue" evidence="2">
    <location>
        <position position="27"/>
    </location>
</feature>
<sequence>MYAYDGAFPTVHDVGDEGGPPAGLGVP</sequence>
<dbReference type="AlphaFoldDB" id="A0A382TVG6"/>
<reference evidence="2" key="1">
    <citation type="submission" date="2018-05" db="EMBL/GenBank/DDBJ databases">
        <authorList>
            <person name="Lanie J.A."/>
            <person name="Ng W.-L."/>
            <person name="Kazmierczak K.M."/>
            <person name="Andrzejewski T.M."/>
            <person name="Davidsen T.M."/>
            <person name="Wayne K.J."/>
            <person name="Tettelin H."/>
            <person name="Glass J.I."/>
            <person name="Rusch D."/>
            <person name="Podicherti R."/>
            <person name="Tsui H.-C.T."/>
            <person name="Winkler M.E."/>
        </authorList>
    </citation>
    <scope>NUCLEOTIDE SEQUENCE</scope>
</reference>
<protein>
    <submittedName>
        <fullName evidence="2">Uncharacterized protein</fullName>
    </submittedName>
</protein>
<feature type="compositionally biased region" description="Gly residues" evidence="1">
    <location>
        <begin position="17"/>
        <end position="27"/>
    </location>
</feature>
<feature type="region of interest" description="Disordered" evidence="1">
    <location>
        <begin position="1"/>
        <end position="27"/>
    </location>
</feature>
<gene>
    <name evidence="2" type="ORF">METZ01_LOCUS378913</name>
</gene>
<proteinExistence type="predicted"/>